<feature type="domain" description="GGDEF" evidence="6">
    <location>
        <begin position="324"/>
        <end position="460"/>
    </location>
</feature>
<evidence type="ECO:0000259" key="6">
    <source>
        <dbReference type="PROSITE" id="PS50887"/>
    </source>
</evidence>
<dbReference type="Proteomes" id="UP000013940">
    <property type="component" value="Chromosome"/>
</dbReference>
<dbReference type="SMART" id="SM00304">
    <property type="entry name" value="HAMP"/>
    <property type="match status" value="1"/>
</dbReference>
<organism evidence="7 8">
    <name type="scientific">Pseudomonas protegens (strain DSM 19095 / LMG 27888 / CFBP 6595 / CHA0)</name>
    <dbReference type="NCBI Taxonomy" id="1124983"/>
    <lineage>
        <taxon>Bacteria</taxon>
        <taxon>Pseudomonadati</taxon>
        <taxon>Pseudomonadota</taxon>
        <taxon>Gammaproteobacteria</taxon>
        <taxon>Pseudomonadales</taxon>
        <taxon>Pseudomonadaceae</taxon>
        <taxon>Pseudomonas</taxon>
    </lineage>
</organism>
<evidence type="ECO:0000313" key="8">
    <source>
        <dbReference type="Proteomes" id="UP000013940"/>
    </source>
</evidence>
<evidence type="ECO:0000256" key="4">
    <source>
        <dbReference type="SAM" id="Phobius"/>
    </source>
</evidence>
<evidence type="ECO:0000256" key="3">
    <source>
        <dbReference type="SAM" id="MobiDB-lite"/>
    </source>
</evidence>
<dbReference type="InterPro" id="IPR000160">
    <property type="entry name" value="GGDEF_dom"/>
</dbReference>
<dbReference type="EC" id="2.7.7.65" evidence="7"/>
<evidence type="ECO:0000259" key="5">
    <source>
        <dbReference type="PROSITE" id="PS50885"/>
    </source>
</evidence>
<comment type="cofactor">
    <cofactor evidence="1">
        <name>Mg(2+)</name>
        <dbReference type="ChEBI" id="CHEBI:18420"/>
    </cofactor>
</comment>
<dbReference type="InterPro" id="IPR029787">
    <property type="entry name" value="Nucleotide_cyclase"/>
</dbReference>
<dbReference type="eggNOG" id="COG2199">
    <property type="taxonomic scope" value="Bacteria"/>
</dbReference>
<dbReference type="InterPro" id="IPR033417">
    <property type="entry name" value="CHASE8"/>
</dbReference>
<dbReference type="PROSITE" id="PS50887">
    <property type="entry name" value="GGDEF"/>
    <property type="match status" value="1"/>
</dbReference>
<evidence type="ECO:0000256" key="2">
    <source>
        <dbReference type="ARBA" id="ARBA00004533"/>
    </source>
</evidence>
<dbReference type="GO" id="GO:0007165">
    <property type="term" value="P:signal transduction"/>
    <property type="evidence" value="ECO:0007669"/>
    <property type="project" value="InterPro"/>
</dbReference>
<dbReference type="PANTHER" id="PTHR46663">
    <property type="entry name" value="DIGUANYLATE CYCLASE DGCT-RELATED"/>
    <property type="match status" value="1"/>
</dbReference>
<keyword evidence="4" id="KW-1133">Transmembrane helix</keyword>
<dbReference type="KEGG" id="pprc:PFLCHA0_c07540"/>
<feature type="domain" description="HAMP" evidence="5">
    <location>
        <begin position="228"/>
        <end position="281"/>
    </location>
</feature>
<feature type="transmembrane region" description="Helical" evidence="4">
    <location>
        <begin position="200"/>
        <end position="223"/>
    </location>
</feature>
<dbReference type="Pfam" id="PF00990">
    <property type="entry name" value="GGDEF"/>
    <property type="match status" value="1"/>
</dbReference>
<dbReference type="CDD" id="cd06225">
    <property type="entry name" value="HAMP"/>
    <property type="match status" value="1"/>
</dbReference>
<keyword evidence="4" id="KW-0812">Transmembrane</keyword>
<name>A0A2C9EG13_PSEPH</name>
<reference evidence="8" key="1">
    <citation type="journal article" date="2014" name="Genome Announc.">
        <title>Full-genome sequence of the plant growth-promoting bacterium Pseudomonas protegens CHA0.</title>
        <authorList>
            <person name="Jousset A."/>
            <person name="Schuldes J."/>
            <person name="Keel C."/>
            <person name="Maurhofer M."/>
            <person name="Daniel R."/>
            <person name="Scheu S."/>
            <person name="Thuermer A."/>
        </authorList>
    </citation>
    <scope>NUCLEOTIDE SEQUENCE [LARGE SCALE GENOMIC DNA]</scope>
    <source>
        <strain evidence="8">DSM 19095 / LMG 27888 / CFBP 6595 / CHA0</strain>
    </source>
</reference>
<dbReference type="GO" id="GO:0052621">
    <property type="term" value="F:diguanylate cyclase activity"/>
    <property type="evidence" value="ECO:0007669"/>
    <property type="project" value="UniProtKB-EC"/>
</dbReference>
<dbReference type="InterPro" id="IPR052163">
    <property type="entry name" value="DGC-Regulatory_Protein"/>
</dbReference>
<keyword evidence="7" id="KW-0808">Transferase</keyword>
<dbReference type="Pfam" id="PF17152">
    <property type="entry name" value="CHASE8"/>
    <property type="match status" value="1"/>
</dbReference>
<evidence type="ECO:0000256" key="1">
    <source>
        <dbReference type="ARBA" id="ARBA00001946"/>
    </source>
</evidence>
<gene>
    <name evidence="7" type="primary">yfiN</name>
    <name evidence="7" type="ORF">PFLCHA0_c07540</name>
</gene>
<comment type="subcellular location">
    <subcellularLocation>
        <location evidence="2">Cell inner membrane</location>
    </subcellularLocation>
</comment>
<dbReference type="SUPFAM" id="SSF55073">
    <property type="entry name" value="Nucleotide cyclase"/>
    <property type="match status" value="1"/>
</dbReference>
<feature type="compositionally biased region" description="Polar residues" evidence="3">
    <location>
        <begin position="31"/>
        <end position="45"/>
    </location>
</feature>
<evidence type="ECO:0000313" key="7">
    <source>
        <dbReference type="EMBL" id="AGL82548.1"/>
    </source>
</evidence>
<dbReference type="HOGENOM" id="CLU_039310_2_1_6"/>
<dbReference type="Gene3D" id="3.30.70.270">
    <property type="match status" value="1"/>
</dbReference>
<dbReference type="PROSITE" id="PS50885">
    <property type="entry name" value="HAMP"/>
    <property type="match status" value="1"/>
</dbReference>
<dbReference type="FunFam" id="3.30.70.270:FF:000001">
    <property type="entry name" value="Diguanylate cyclase domain protein"/>
    <property type="match status" value="1"/>
</dbReference>
<protein>
    <submittedName>
        <fullName evidence="7">Putative diguanylate cyclase YfiN</fullName>
        <ecNumber evidence="7">2.7.7.65</ecNumber>
    </submittedName>
</protein>
<dbReference type="InterPro" id="IPR043128">
    <property type="entry name" value="Rev_trsase/Diguanyl_cyclase"/>
</dbReference>
<keyword evidence="7" id="KW-0548">Nucleotidyltransferase</keyword>
<dbReference type="InterPro" id="IPR003660">
    <property type="entry name" value="HAMP_dom"/>
</dbReference>
<dbReference type="Gene3D" id="6.10.340.10">
    <property type="match status" value="1"/>
</dbReference>
<dbReference type="SMART" id="SM00267">
    <property type="entry name" value="GGDEF"/>
    <property type="match status" value="1"/>
</dbReference>
<sequence length="469" mass="50583">MHRGQPVLPAGRRQPGVVRGQPGFRGAQWGEDSSQRAAAFPSSSGGPMKLFKPNARPTLRSVIGRGHLIVALLAISMASLSLTFLGVLALRVYADHNLHLIARSISYTVEAAVVFNDSVVATEALALIASTEEVADAKVYDSQGQLLASWQRPESGFLTNLEMHVASAFLEKPISLPILHQGREIGTINVTGHGGSLLRFLLSGLVGIVLCIALSAWLALYLARRQLRGITGPLRSLADVAHAARRERAFDQRVPPAEIAELDNLGNDFNALLDELEAWQTHLQSENETLAHQASHDSLTGLPNRAFFEGRLIRALRSANKLNERMAVLFLDSDRFKEINDNFGHAAGDAVLVAVATRIRAQLREDDLVARLGGDEFAVLLTPLHRVEDAQRIADKIISSMEVPIQLPGSLSILTSLSIGIAVYPDHGATPGSLLNAADAAMYQAKRGSRGGQHTVGAELPIVQVQNRS</sequence>
<dbReference type="AlphaFoldDB" id="A0A2C9EG13"/>
<accession>A0A2C9EG13</accession>
<dbReference type="PANTHER" id="PTHR46663:SF2">
    <property type="entry name" value="GGDEF DOMAIN-CONTAINING PROTEIN"/>
    <property type="match status" value="1"/>
</dbReference>
<keyword evidence="4" id="KW-0472">Membrane</keyword>
<feature type="transmembrane region" description="Helical" evidence="4">
    <location>
        <begin position="68"/>
        <end position="90"/>
    </location>
</feature>
<dbReference type="CDD" id="cd01949">
    <property type="entry name" value="GGDEF"/>
    <property type="match status" value="1"/>
</dbReference>
<feature type="region of interest" description="Disordered" evidence="3">
    <location>
        <begin position="1"/>
        <end position="51"/>
    </location>
</feature>
<dbReference type="EMBL" id="CP003190">
    <property type="protein sequence ID" value="AGL82548.1"/>
    <property type="molecule type" value="Genomic_DNA"/>
</dbReference>
<dbReference type="NCBIfam" id="TIGR00254">
    <property type="entry name" value="GGDEF"/>
    <property type="match status" value="1"/>
</dbReference>
<dbReference type="GO" id="GO:0005886">
    <property type="term" value="C:plasma membrane"/>
    <property type="evidence" value="ECO:0007669"/>
    <property type="project" value="UniProtKB-SubCell"/>
</dbReference>
<proteinExistence type="predicted"/>